<proteinExistence type="predicted"/>
<protein>
    <submittedName>
        <fullName evidence="1">Uncharacterized protein</fullName>
    </submittedName>
</protein>
<keyword evidence="2" id="KW-1185">Reference proteome</keyword>
<dbReference type="Gramene" id="rna-AYBTSS11_LOCUS18218">
    <property type="protein sequence ID" value="CAJ1960484.1"/>
    <property type="gene ID" value="gene-AYBTSS11_LOCUS18218"/>
</dbReference>
<evidence type="ECO:0000313" key="2">
    <source>
        <dbReference type="Proteomes" id="UP001189624"/>
    </source>
</evidence>
<name>A0AA86SQ11_9FABA</name>
<organism evidence="1 2">
    <name type="scientific">Sphenostylis stenocarpa</name>
    <dbReference type="NCBI Taxonomy" id="92480"/>
    <lineage>
        <taxon>Eukaryota</taxon>
        <taxon>Viridiplantae</taxon>
        <taxon>Streptophyta</taxon>
        <taxon>Embryophyta</taxon>
        <taxon>Tracheophyta</taxon>
        <taxon>Spermatophyta</taxon>
        <taxon>Magnoliopsida</taxon>
        <taxon>eudicotyledons</taxon>
        <taxon>Gunneridae</taxon>
        <taxon>Pentapetalae</taxon>
        <taxon>rosids</taxon>
        <taxon>fabids</taxon>
        <taxon>Fabales</taxon>
        <taxon>Fabaceae</taxon>
        <taxon>Papilionoideae</taxon>
        <taxon>50 kb inversion clade</taxon>
        <taxon>NPAAA clade</taxon>
        <taxon>indigoferoid/millettioid clade</taxon>
        <taxon>Phaseoleae</taxon>
        <taxon>Sphenostylis</taxon>
    </lineage>
</organism>
<reference evidence="1" key="1">
    <citation type="submission" date="2023-10" db="EMBL/GenBank/DDBJ databases">
        <authorList>
            <person name="Domelevo Entfellner J.-B."/>
        </authorList>
    </citation>
    <scope>NUCLEOTIDE SEQUENCE</scope>
</reference>
<dbReference type="EMBL" id="OY731403">
    <property type="protein sequence ID" value="CAJ1960484.1"/>
    <property type="molecule type" value="Genomic_DNA"/>
</dbReference>
<gene>
    <name evidence="1" type="ORF">AYBTSS11_LOCUS18218</name>
</gene>
<dbReference type="Proteomes" id="UP001189624">
    <property type="component" value="Chromosome 6"/>
</dbReference>
<dbReference type="AlphaFoldDB" id="A0AA86SQ11"/>
<sequence>MHEQPITDINRTAIINKKSVASEKIQKESVKLRRDSAMISHHGVVWRYLS</sequence>
<accession>A0AA86SQ11</accession>
<evidence type="ECO:0000313" key="1">
    <source>
        <dbReference type="EMBL" id="CAJ1960484.1"/>
    </source>
</evidence>